<dbReference type="InterPro" id="IPR036640">
    <property type="entry name" value="ABC1_TM_sf"/>
</dbReference>
<gene>
    <name evidence="7" type="ORF">KYD98_08650</name>
</gene>
<evidence type="ECO:0000256" key="5">
    <source>
        <dbReference type="SAM" id="Phobius"/>
    </source>
</evidence>
<dbReference type="SUPFAM" id="SSF90123">
    <property type="entry name" value="ABC transporter transmembrane region"/>
    <property type="match status" value="1"/>
</dbReference>
<comment type="subcellular location">
    <subcellularLocation>
        <location evidence="1">Cell membrane</location>
        <topology evidence="1">Multi-pass membrane protein</topology>
    </subcellularLocation>
</comment>
<evidence type="ECO:0000256" key="2">
    <source>
        <dbReference type="ARBA" id="ARBA00022692"/>
    </source>
</evidence>
<reference evidence="7 8" key="1">
    <citation type="submission" date="2021-07" db="EMBL/GenBank/DDBJ databases">
        <title>Clostridium weizhouense sp. nov., an anaerobic bacterium isolated from activated sludge of Petroleum wastewater.</title>
        <authorList>
            <person name="Li Q."/>
        </authorList>
    </citation>
    <scope>NUCLEOTIDE SEQUENCE [LARGE SCALE GENOMIC DNA]</scope>
    <source>
        <strain evidence="7 8">YB-6</strain>
    </source>
</reference>
<evidence type="ECO:0000256" key="1">
    <source>
        <dbReference type="ARBA" id="ARBA00004651"/>
    </source>
</evidence>
<name>A0ABS7AR61_9CLOT</name>
<protein>
    <recommendedName>
        <fullName evidence="6">ABC transmembrane type-1 domain-containing protein</fullName>
    </recommendedName>
</protein>
<accession>A0ABS7AR61</accession>
<evidence type="ECO:0000313" key="7">
    <source>
        <dbReference type="EMBL" id="MBW6410161.1"/>
    </source>
</evidence>
<dbReference type="Proteomes" id="UP001519921">
    <property type="component" value="Unassembled WGS sequence"/>
</dbReference>
<comment type="caution">
    <text evidence="7">The sequence shown here is derived from an EMBL/GenBank/DDBJ whole genome shotgun (WGS) entry which is preliminary data.</text>
</comment>
<evidence type="ECO:0000313" key="8">
    <source>
        <dbReference type="Proteomes" id="UP001519921"/>
    </source>
</evidence>
<keyword evidence="2 5" id="KW-0812">Transmembrane</keyword>
<feature type="transmembrane region" description="Helical" evidence="5">
    <location>
        <begin position="14"/>
        <end position="31"/>
    </location>
</feature>
<evidence type="ECO:0000256" key="4">
    <source>
        <dbReference type="ARBA" id="ARBA00023136"/>
    </source>
</evidence>
<dbReference type="PROSITE" id="PS50929">
    <property type="entry name" value="ABC_TM1F"/>
    <property type="match status" value="1"/>
</dbReference>
<evidence type="ECO:0000259" key="6">
    <source>
        <dbReference type="PROSITE" id="PS50929"/>
    </source>
</evidence>
<keyword evidence="3 5" id="KW-1133">Transmembrane helix</keyword>
<keyword evidence="4 5" id="KW-0472">Membrane</keyword>
<organism evidence="7 8">
    <name type="scientific">Clostridium weizhouense</name>
    <dbReference type="NCBI Taxonomy" id="2859781"/>
    <lineage>
        <taxon>Bacteria</taxon>
        <taxon>Bacillati</taxon>
        <taxon>Bacillota</taxon>
        <taxon>Clostridia</taxon>
        <taxon>Eubacteriales</taxon>
        <taxon>Clostridiaceae</taxon>
        <taxon>Clostridium</taxon>
    </lineage>
</organism>
<keyword evidence="8" id="KW-1185">Reference proteome</keyword>
<dbReference type="InterPro" id="IPR011527">
    <property type="entry name" value="ABC1_TM_dom"/>
</dbReference>
<dbReference type="EMBL" id="JAHXPT010000005">
    <property type="protein sequence ID" value="MBW6410161.1"/>
    <property type="molecule type" value="Genomic_DNA"/>
</dbReference>
<dbReference type="RefSeq" id="WP_219779287.1">
    <property type="nucleotide sequence ID" value="NZ_JAHXPT010000005.1"/>
</dbReference>
<dbReference type="Pfam" id="PF00664">
    <property type="entry name" value="ABC_membrane"/>
    <property type="match status" value="1"/>
</dbReference>
<evidence type="ECO:0000256" key="3">
    <source>
        <dbReference type="ARBA" id="ARBA00022989"/>
    </source>
</evidence>
<proteinExistence type="predicted"/>
<dbReference type="Gene3D" id="1.20.1560.10">
    <property type="entry name" value="ABC transporter type 1, transmembrane domain"/>
    <property type="match status" value="1"/>
</dbReference>
<feature type="domain" description="ABC transmembrane type-1" evidence="6">
    <location>
        <begin position="1"/>
        <end position="75"/>
    </location>
</feature>
<sequence length="85" mass="10021">MNIVLDHNEIVKPIILILLAITILRVLLVYVKEYIYDIASSKVHEEIKDDLFTHIQDLEFKYFDDMNTGKLMSRIGWILKQFGKP</sequence>